<evidence type="ECO:0000313" key="1">
    <source>
        <dbReference type="EMBL" id="MBL1409182.1"/>
    </source>
</evidence>
<organism evidence="1 2">
    <name type="scientific">Sphingobacterium faecale</name>
    <dbReference type="NCBI Taxonomy" id="2803775"/>
    <lineage>
        <taxon>Bacteria</taxon>
        <taxon>Pseudomonadati</taxon>
        <taxon>Bacteroidota</taxon>
        <taxon>Sphingobacteriia</taxon>
        <taxon>Sphingobacteriales</taxon>
        <taxon>Sphingobacteriaceae</taxon>
        <taxon>Sphingobacterium</taxon>
    </lineage>
</organism>
<evidence type="ECO:0000313" key="2">
    <source>
        <dbReference type="Proteomes" id="UP000625283"/>
    </source>
</evidence>
<keyword evidence="2" id="KW-1185">Reference proteome</keyword>
<dbReference type="InterPro" id="IPR032299">
    <property type="entry name" value="DUF4843"/>
</dbReference>
<sequence length="233" mass="26669">MKQIKITTLIIALGILGSCEKAEIQTYNDSHYVQFTRNIIDTLDFSFFFYPGQSEVKVALPVKLVGKMPEKDLSYSIVVVDTDTDAPTDIYALHDNLLFRRGIAQDTAHIIFKNHAKLRDNTYKLTIEIKETADVKPGQSNYKRYAFKISDKVTKPTWWDANMDRFYLGVYSEKKFRAFMDATGVGDLSIYEEGQQRIIMLQFKYHLIELKDKGTPLLMEDGTDMLATVPLVG</sequence>
<comment type="caution">
    <text evidence="1">The sequence shown here is derived from an EMBL/GenBank/DDBJ whole genome shotgun (WGS) entry which is preliminary data.</text>
</comment>
<dbReference type="PROSITE" id="PS51257">
    <property type="entry name" value="PROKAR_LIPOPROTEIN"/>
    <property type="match status" value="1"/>
</dbReference>
<dbReference type="Pfam" id="PF16132">
    <property type="entry name" value="DUF4843"/>
    <property type="match status" value="1"/>
</dbReference>
<gene>
    <name evidence="1" type="ORF">JKG61_10500</name>
</gene>
<accession>A0ABS1R399</accession>
<name>A0ABS1R399_9SPHI</name>
<dbReference type="EMBL" id="JAERTY010000005">
    <property type="protein sequence ID" value="MBL1409182.1"/>
    <property type="molecule type" value="Genomic_DNA"/>
</dbReference>
<proteinExistence type="predicted"/>
<reference evidence="1 2" key="1">
    <citation type="submission" date="2021-01" db="EMBL/GenBank/DDBJ databases">
        <title>C459-1 draft genome sequence.</title>
        <authorList>
            <person name="Zhang X.-F."/>
        </authorList>
    </citation>
    <scope>NUCLEOTIDE SEQUENCE [LARGE SCALE GENOMIC DNA]</scope>
    <source>
        <strain evidence="2">C459-1</strain>
    </source>
</reference>
<dbReference type="Proteomes" id="UP000625283">
    <property type="component" value="Unassembled WGS sequence"/>
</dbReference>
<protein>
    <submittedName>
        <fullName evidence="1">DUF4843 domain-containing protein</fullName>
    </submittedName>
</protein>
<dbReference type="RefSeq" id="WP_202102938.1">
    <property type="nucleotide sequence ID" value="NZ_JAERTY010000005.1"/>
</dbReference>